<evidence type="ECO:0000259" key="2">
    <source>
        <dbReference type="Pfam" id="PF13038"/>
    </source>
</evidence>
<comment type="caution">
    <text evidence="3">The sequence shown here is derived from an EMBL/GenBank/DDBJ whole genome shotgun (WGS) entry which is preliminary data.</text>
</comment>
<organism evidence="3 4">
    <name type="scientific">Bacillus badius</name>
    <dbReference type="NCBI Taxonomy" id="1455"/>
    <lineage>
        <taxon>Bacteria</taxon>
        <taxon>Bacillati</taxon>
        <taxon>Bacillota</taxon>
        <taxon>Bacilli</taxon>
        <taxon>Bacillales</taxon>
        <taxon>Bacillaceae</taxon>
        <taxon>Pseudobacillus</taxon>
    </lineage>
</organism>
<evidence type="ECO:0000313" key="4">
    <source>
        <dbReference type="Proteomes" id="UP000031982"/>
    </source>
</evidence>
<protein>
    <recommendedName>
        <fullName evidence="2">DUF3899 domain-containing protein</fullName>
    </recommendedName>
</protein>
<dbReference type="Pfam" id="PF13038">
    <property type="entry name" value="DUF3899"/>
    <property type="match status" value="1"/>
</dbReference>
<proteinExistence type="predicted"/>
<keyword evidence="1" id="KW-0812">Transmembrane</keyword>
<keyword evidence="1" id="KW-0472">Membrane</keyword>
<feature type="domain" description="DUF3899" evidence="2">
    <location>
        <begin position="27"/>
        <end position="108"/>
    </location>
</feature>
<feature type="transmembrane region" description="Helical" evidence="1">
    <location>
        <begin position="25"/>
        <end position="44"/>
    </location>
</feature>
<dbReference type="EMBL" id="JXLP01000014">
    <property type="protein sequence ID" value="KIL77422.1"/>
    <property type="molecule type" value="Genomic_DNA"/>
</dbReference>
<sequence>MCLSVAAAYIGSLFSQGTLWTVFTTYLFFIAIWLLMIGGALLVLEGGMFDGMMYSFRHFKKHTSKKEAYISRQTKEWRPSRTGRHKFSLTYPFLFSGGALFLFTVAASLAQ</sequence>
<feature type="transmembrane region" description="Helical" evidence="1">
    <location>
        <begin position="89"/>
        <end position="110"/>
    </location>
</feature>
<reference evidence="3 4" key="1">
    <citation type="submission" date="2015-01" db="EMBL/GenBank/DDBJ databases">
        <title>Genome Assembly of Bacillus badius MTCC 1458.</title>
        <authorList>
            <person name="Verma A."/>
            <person name="Khatri I."/>
            <person name="Mual P."/>
            <person name="Subramanian S."/>
            <person name="Krishnamurthi S."/>
        </authorList>
    </citation>
    <scope>NUCLEOTIDE SEQUENCE [LARGE SCALE GENOMIC DNA]</scope>
    <source>
        <strain evidence="3 4">MTCC 1458</strain>
    </source>
</reference>
<keyword evidence="1" id="KW-1133">Transmembrane helix</keyword>
<name>A0ABR5ARN8_BACBA</name>
<dbReference type="InterPro" id="IPR025007">
    <property type="entry name" value="DUF3899"/>
</dbReference>
<dbReference type="Proteomes" id="UP000031982">
    <property type="component" value="Unassembled WGS sequence"/>
</dbReference>
<evidence type="ECO:0000313" key="3">
    <source>
        <dbReference type="EMBL" id="KIL77422.1"/>
    </source>
</evidence>
<keyword evidence="4" id="KW-1185">Reference proteome</keyword>
<gene>
    <name evidence="3" type="ORF">SD77_1408</name>
</gene>
<accession>A0ABR5ARN8</accession>
<evidence type="ECO:0000256" key="1">
    <source>
        <dbReference type="SAM" id="Phobius"/>
    </source>
</evidence>